<dbReference type="PANTHER" id="PTHR48083:SF28">
    <property type="entry name" value="ACYL-COA DEHYDROGENASE FAMILY PROTEIN (AFU_ORTHOLOGUE AFUA_6G10880)-RELATED"/>
    <property type="match status" value="1"/>
</dbReference>
<proteinExistence type="predicted"/>
<dbReference type="OrthoDB" id="10254877at2759"/>
<dbReference type="GO" id="GO:0033539">
    <property type="term" value="P:fatty acid beta-oxidation using acyl-CoA dehydrogenase"/>
    <property type="evidence" value="ECO:0007669"/>
    <property type="project" value="TreeGrafter"/>
</dbReference>
<protein>
    <submittedName>
        <fullName evidence="3">Acyl-CoA dehydrogenase NM domain-like protein</fullName>
    </submittedName>
</protein>
<dbReference type="InterPro" id="IPR050741">
    <property type="entry name" value="Acyl-CoA_dehydrogenase"/>
</dbReference>
<reference evidence="3" key="1">
    <citation type="journal article" date="2020" name="Stud. Mycol.">
        <title>101 Dothideomycetes genomes: a test case for predicting lifestyles and emergence of pathogens.</title>
        <authorList>
            <person name="Haridas S."/>
            <person name="Albert R."/>
            <person name="Binder M."/>
            <person name="Bloem J."/>
            <person name="Labutti K."/>
            <person name="Salamov A."/>
            <person name="Andreopoulos B."/>
            <person name="Baker S."/>
            <person name="Barry K."/>
            <person name="Bills G."/>
            <person name="Bluhm B."/>
            <person name="Cannon C."/>
            <person name="Castanera R."/>
            <person name="Culley D."/>
            <person name="Daum C."/>
            <person name="Ezra D."/>
            <person name="Gonzalez J."/>
            <person name="Henrissat B."/>
            <person name="Kuo A."/>
            <person name="Liang C."/>
            <person name="Lipzen A."/>
            <person name="Lutzoni F."/>
            <person name="Magnuson J."/>
            <person name="Mondo S."/>
            <person name="Nolan M."/>
            <person name="Ohm R."/>
            <person name="Pangilinan J."/>
            <person name="Park H.-J."/>
            <person name="Ramirez L."/>
            <person name="Alfaro M."/>
            <person name="Sun H."/>
            <person name="Tritt A."/>
            <person name="Yoshinaga Y."/>
            <person name="Zwiers L.-H."/>
            <person name="Turgeon B."/>
            <person name="Goodwin S."/>
            <person name="Spatafora J."/>
            <person name="Crous P."/>
            <person name="Grigoriev I."/>
        </authorList>
    </citation>
    <scope>NUCLEOTIDE SEQUENCE</scope>
    <source>
        <strain evidence="3">CBS 107.79</strain>
    </source>
</reference>
<dbReference type="AlphaFoldDB" id="A0A6A5UUW9"/>
<dbReference type="Proteomes" id="UP000800036">
    <property type="component" value="Unassembled WGS sequence"/>
</dbReference>
<evidence type="ECO:0000313" key="3">
    <source>
        <dbReference type="EMBL" id="KAF1968528.1"/>
    </source>
</evidence>
<feature type="non-terminal residue" evidence="3">
    <location>
        <position position="1"/>
    </location>
</feature>
<evidence type="ECO:0000259" key="2">
    <source>
        <dbReference type="Pfam" id="PF02770"/>
    </source>
</evidence>
<keyword evidence="1" id="KW-0560">Oxidoreductase</keyword>
<dbReference type="PANTHER" id="PTHR48083">
    <property type="entry name" value="MEDIUM-CHAIN SPECIFIC ACYL-COA DEHYDROGENASE, MITOCHONDRIAL-RELATED"/>
    <property type="match status" value="1"/>
</dbReference>
<feature type="domain" description="Acyl-CoA oxidase/dehydrogenase middle" evidence="2">
    <location>
        <begin position="18"/>
        <end position="111"/>
    </location>
</feature>
<dbReference type="Pfam" id="PF02770">
    <property type="entry name" value="Acyl-CoA_dh_M"/>
    <property type="match status" value="1"/>
</dbReference>
<dbReference type="InterPro" id="IPR006089">
    <property type="entry name" value="Acyl-CoA_DH_CS"/>
</dbReference>
<dbReference type="InterPro" id="IPR009100">
    <property type="entry name" value="AcylCoA_DH/oxidase_NM_dom_sf"/>
</dbReference>
<dbReference type="GO" id="GO:0005737">
    <property type="term" value="C:cytoplasm"/>
    <property type="evidence" value="ECO:0007669"/>
    <property type="project" value="TreeGrafter"/>
</dbReference>
<accession>A0A6A5UUW9</accession>
<dbReference type="Gene3D" id="2.40.110.10">
    <property type="entry name" value="Butyryl-CoA Dehydrogenase, subunit A, domain 2"/>
    <property type="match status" value="1"/>
</dbReference>
<sequence length="149" mass="16080">QLQERILPEIVSGERRICLAVTEPSAGSDVCGITTTATKTPDDTHHIVNGEKKWITNGIVSDYFMTAVRTGGPGASGLSMLLIPRSSGLRTRTIDVVSGPLPGTTYVTFEDAKVPISYLVGNEGLGFRQAMLNFNQERLWIAFQAGKQA</sequence>
<dbReference type="GO" id="GO:0050660">
    <property type="term" value="F:flavin adenine dinucleotide binding"/>
    <property type="evidence" value="ECO:0007669"/>
    <property type="project" value="InterPro"/>
</dbReference>
<keyword evidence="4" id="KW-1185">Reference proteome</keyword>
<dbReference type="GO" id="GO:0003995">
    <property type="term" value="F:acyl-CoA dehydrogenase activity"/>
    <property type="evidence" value="ECO:0007669"/>
    <property type="project" value="InterPro"/>
</dbReference>
<dbReference type="PROSITE" id="PS00072">
    <property type="entry name" value="ACYL_COA_DH_1"/>
    <property type="match status" value="1"/>
</dbReference>
<organism evidence="3 4">
    <name type="scientific">Bimuria novae-zelandiae CBS 107.79</name>
    <dbReference type="NCBI Taxonomy" id="1447943"/>
    <lineage>
        <taxon>Eukaryota</taxon>
        <taxon>Fungi</taxon>
        <taxon>Dikarya</taxon>
        <taxon>Ascomycota</taxon>
        <taxon>Pezizomycotina</taxon>
        <taxon>Dothideomycetes</taxon>
        <taxon>Pleosporomycetidae</taxon>
        <taxon>Pleosporales</taxon>
        <taxon>Massarineae</taxon>
        <taxon>Didymosphaeriaceae</taxon>
        <taxon>Bimuria</taxon>
    </lineage>
</organism>
<dbReference type="InterPro" id="IPR006091">
    <property type="entry name" value="Acyl-CoA_Oxase/DH_mid-dom"/>
</dbReference>
<gene>
    <name evidence="3" type="ORF">BU23DRAFT_655742</name>
</gene>
<dbReference type="CDD" id="cd00567">
    <property type="entry name" value="ACAD"/>
    <property type="match status" value="1"/>
</dbReference>
<evidence type="ECO:0000313" key="4">
    <source>
        <dbReference type="Proteomes" id="UP000800036"/>
    </source>
</evidence>
<name>A0A6A5UUW9_9PLEO</name>
<dbReference type="Gene3D" id="1.10.540.10">
    <property type="entry name" value="Acyl-CoA dehydrogenase/oxidase, N-terminal domain"/>
    <property type="match status" value="1"/>
</dbReference>
<dbReference type="Gene3D" id="1.20.140.10">
    <property type="entry name" value="Butyryl-CoA Dehydrogenase, subunit A, domain 3"/>
    <property type="match status" value="1"/>
</dbReference>
<dbReference type="InterPro" id="IPR046373">
    <property type="entry name" value="Acyl-CoA_Oxase/DH_mid-dom_sf"/>
</dbReference>
<dbReference type="SUPFAM" id="SSF56645">
    <property type="entry name" value="Acyl-CoA dehydrogenase NM domain-like"/>
    <property type="match status" value="1"/>
</dbReference>
<dbReference type="EMBL" id="ML976719">
    <property type="protein sequence ID" value="KAF1968528.1"/>
    <property type="molecule type" value="Genomic_DNA"/>
</dbReference>
<evidence type="ECO:0000256" key="1">
    <source>
        <dbReference type="ARBA" id="ARBA00023002"/>
    </source>
</evidence>
<dbReference type="InterPro" id="IPR037069">
    <property type="entry name" value="AcylCoA_DH/ox_N_sf"/>
</dbReference>